<dbReference type="GO" id="GO:0008933">
    <property type="term" value="F:peptidoglycan lytic transglycosylase activity"/>
    <property type="evidence" value="ECO:0007669"/>
    <property type="project" value="TreeGrafter"/>
</dbReference>
<dbReference type="CDD" id="cd13399">
    <property type="entry name" value="Slt35-like"/>
    <property type="match status" value="1"/>
</dbReference>
<dbReference type="GO" id="GO:0009253">
    <property type="term" value="P:peptidoglycan catabolic process"/>
    <property type="evidence" value="ECO:0007669"/>
    <property type="project" value="TreeGrafter"/>
</dbReference>
<sequence>MDRRIFTSLLLLAPLLARPARADDAKFVAFIQNTIWPRMKAAGVSRKLFDAAFAGITEPDPVVLKLADNQPEFTSTTSAYLEKAVTPIRIDTGKQKAEGEKKLLDAIEAKYGVDRYIVLGIWGMESNFGKMKGSMSVMRSLATLAYSGSRRKYAYEQMVSAFKILKSGIVTPEDFDGSWAAAMGHTQFIPSSYISYAVDWTGDGKKDIWNTYQDALASTANYLAKAGWKMDRPWGWEVILPKDFNKALIGRSHWKTVAEWQKLGIKRADGGKFGSPGAEAFVMVPQGVSGPRFLVTRNFLAIMDYNLSHSYALAVGHLADRIRGRGAFVTAWPDVEYDLTYKQRVELQNRLNALGFSTGGNDGRFGARTYEAILAYQKKNGLPLDGVPSVKLLQSIQKNS</sequence>
<dbReference type="Proteomes" id="UP000248795">
    <property type="component" value="Unassembled WGS sequence"/>
</dbReference>
<dbReference type="Pfam" id="PF13406">
    <property type="entry name" value="SLT_2"/>
    <property type="match status" value="1"/>
</dbReference>
<proteinExistence type="predicted"/>
<feature type="signal peptide" evidence="1">
    <location>
        <begin position="1"/>
        <end position="22"/>
    </location>
</feature>
<gene>
    <name evidence="4" type="ORF">DK847_03265</name>
</gene>
<accession>A0A2W2BT18</accession>
<dbReference type="Gene3D" id="1.10.530.10">
    <property type="match status" value="1"/>
</dbReference>
<dbReference type="Gene3D" id="1.10.101.10">
    <property type="entry name" value="PGBD-like superfamily/PGBD"/>
    <property type="match status" value="1"/>
</dbReference>
<evidence type="ECO:0000259" key="2">
    <source>
        <dbReference type="Pfam" id="PF01471"/>
    </source>
</evidence>
<evidence type="ECO:0000313" key="5">
    <source>
        <dbReference type="Proteomes" id="UP000248795"/>
    </source>
</evidence>
<dbReference type="InterPro" id="IPR036365">
    <property type="entry name" value="PGBD-like_sf"/>
</dbReference>
<evidence type="ECO:0000313" key="4">
    <source>
        <dbReference type="EMBL" id="PZF78827.1"/>
    </source>
</evidence>
<dbReference type="Pfam" id="PF01471">
    <property type="entry name" value="PG_binding_1"/>
    <property type="match status" value="1"/>
</dbReference>
<keyword evidence="1" id="KW-0732">Signal</keyword>
<dbReference type="SUPFAM" id="SSF53955">
    <property type="entry name" value="Lysozyme-like"/>
    <property type="match status" value="1"/>
</dbReference>
<dbReference type="PANTHER" id="PTHR30163">
    <property type="entry name" value="MEMBRANE-BOUND LYTIC MUREIN TRANSGLYCOSYLASE B"/>
    <property type="match status" value="1"/>
</dbReference>
<name>A0A2W2BT18_9HYPH</name>
<organism evidence="4 5">
    <name type="scientific">Aestuariivirga litoralis</name>
    <dbReference type="NCBI Taxonomy" id="2650924"/>
    <lineage>
        <taxon>Bacteria</taxon>
        <taxon>Pseudomonadati</taxon>
        <taxon>Pseudomonadota</taxon>
        <taxon>Alphaproteobacteria</taxon>
        <taxon>Hyphomicrobiales</taxon>
        <taxon>Aestuariivirgaceae</taxon>
        <taxon>Aestuariivirga</taxon>
    </lineage>
</organism>
<comment type="caution">
    <text evidence="4">The sequence shown here is derived from an EMBL/GenBank/DDBJ whole genome shotgun (WGS) entry which is preliminary data.</text>
</comment>
<dbReference type="AlphaFoldDB" id="A0A2W2BT18"/>
<dbReference type="RefSeq" id="WP_111196155.1">
    <property type="nucleotide sequence ID" value="NZ_QKVK01000001.1"/>
</dbReference>
<dbReference type="Gene3D" id="1.10.8.350">
    <property type="entry name" value="Bacterial muramidase"/>
    <property type="match status" value="1"/>
</dbReference>
<feature type="domain" description="Transglycosylase SLT" evidence="3">
    <location>
        <begin position="28"/>
        <end position="320"/>
    </location>
</feature>
<dbReference type="NCBIfam" id="TIGR02283">
    <property type="entry name" value="MltB_2"/>
    <property type="match status" value="1"/>
</dbReference>
<protein>
    <submittedName>
        <fullName evidence="4">Lytic murein transglycosylase</fullName>
    </submittedName>
</protein>
<dbReference type="InterPro" id="IPR002477">
    <property type="entry name" value="Peptidoglycan-bd-like"/>
</dbReference>
<feature type="chain" id="PRO_5016136638" evidence="1">
    <location>
        <begin position="23"/>
        <end position="400"/>
    </location>
</feature>
<dbReference type="PANTHER" id="PTHR30163:SF8">
    <property type="entry name" value="LYTIC MUREIN TRANSGLYCOSYLASE"/>
    <property type="match status" value="1"/>
</dbReference>
<evidence type="ECO:0000259" key="3">
    <source>
        <dbReference type="Pfam" id="PF13406"/>
    </source>
</evidence>
<dbReference type="InterPro" id="IPR036366">
    <property type="entry name" value="PGBDSf"/>
</dbReference>
<dbReference type="SUPFAM" id="SSF47090">
    <property type="entry name" value="PGBD-like"/>
    <property type="match status" value="1"/>
</dbReference>
<dbReference type="InterPro" id="IPR011970">
    <property type="entry name" value="MltB_2"/>
</dbReference>
<dbReference type="EMBL" id="QKVK01000001">
    <property type="protein sequence ID" value="PZF78827.1"/>
    <property type="molecule type" value="Genomic_DNA"/>
</dbReference>
<dbReference type="InterPro" id="IPR031304">
    <property type="entry name" value="SLT_2"/>
</dbReference>
<feature type="domain" description="Peptidoglycan binding-like" evidence="2">
    <location>
        <begin position="342"/>
        <end position="394"/>
    </location>
</feature>
<dbReference type="InterPro" id="IPR043426">
    <property type="entry name" value="MltB-like"/>
</dbReference>
<keyword evidence="5" id="KW-1185">Reference proteome</keyword>
<dbReference type="InterPro" id="IPR023346">
    <property type="entry name" value="Lysozyme-like_dom_sf"/>
</dbReference>
<evidence type="ECO:0000256" key="1">
    <source>
        <dbReference type="SAM" id="SignalP"/>
    </source>
</evidence>
<reference evidence="5" key="1">
    <citation type="submission" date="2018-06" db="EMBL/GenBank/DDBJ databases">
        <title>Aestuariibacter litoralis strain KCTC 52945T.</title>
        <authorList>
            <person name="Li X."/>
            <person name="Salam N."/>
            <person name="Li J.-L."/>
            <person name="Chen Y.-M."/>
            <person name="Yang Z.-W."/>
            <person name="Zhang L.-Y."/>
            <person name="Han M.-X."/>
            <person name="Xiao M."/>
            <person name="Li W.-J."/>
        </authorList>
    </citation>
    <scope>NUCLEOTIDE SEQUENCE [LARGE SCALE GENOMIC DNA]</scope>
    <source>
        <strain evidence="5">KCTC 52945</strain>
    </source>
</reference>